<dbReference type="Proteomes" id="UP000307790">
    <property type="component" value="Unassembled WGS sequence"/>
</dbReference>
<dbReference type="Pfam" id="PF07295">
    <property type="entry name" value="DUF1451"/>
    <property type="match status" value="1"/>
</dbReference>
<protein>
    <recommendedName>
        <fullName evidence="3">Zinc ribbon-containing protein</fullName>
    </recommendedName>
</protein>
<sequence>MSEKHPKYQSFYKRMSKWLTELREDEEKSFKTLVEKGEEYLQAAEDLSVNEYQLSLQGFKNDLQQFYQEYKQQAEQSLYLKNIREGIWFQLAQLTDKSQVEWSELEEDFEHKGIYHSGELIGFGQLRCIQCEHKVDIVHPSKIIPCVQCNGEEFERLPLSP</sequence>
<reference evidence="1 2" key="1">
    <citation type="submission" date="2019-05" db="EMBL/GenBank/DDBJ databases">
        <title>Genome sequences of Thalassotalea litorea 1K03283.</title>
        <authorList>
            <person name="Zhang D."/>
        </authorList>
    </citation>
    <scope>NUCLEOTIDE SEQUENCE [LARGE SCALE GENOMIC DNA]</scope>
    <source>
        <strain evidence="1 2">MCCC 1K03283</strain>
    </source>
</reference>
<evidence type="ECO:0000313" key="1">
    <source>
        <dbReference type="EMBL" id="TLU67708.1"/>
    </source>
</evidence>
<gene>
    <name evidence="1" type="ORF">FE810_01805</name>
</gene>
<dbReference type="OrthoDB" id="3174978at2"/>
<organism evidence="1 2">
    <name type="scientific">Thalassotalea litorea</name>
    <dbReference type="NCBI Taxonomy" id="2020715"/>
    <lineage>
        <taxon>Bacteria</taxon>
        <taxon>Pseudomonadati</taxon>
        <taxon>Pseudomonadota</taxon>
        <taxon>Gammaproteobacteria</taxon>
        <taxon>Alteromonadales</taxon>
        <taxon>Colwelliaceae</taxon>
        <taxon>Thalassotalea</taxon>
    </lineage>
</organism>
<dbReference type="RefSeq" id="WP_138318311.1">
    <property type="nucleotide sequence ID" value="NZ_VCBC01000002.1"/>
</dbReference>
<name>A0A5R9J0I4_9GAMM</name>
<evidence type="ECO:0000313" key="2">
    <source>
        <dbReference type="Proteomes" id="UP000307790"/>
    </source>
</evidence>
<comment type="caution">
    <text evidence="1">The sequence shown here is derived from an EMBL/GenBank/DDBJ whole genome shotgun (WGS) entry which is preliminary data.</text>
</comment>
<proteinExistence type="predicted"/>
<dbReference type="EMBL" id="VCBC01000002">
    <property type="protein sequence ID" value="TLU67708.1"/>
    <property type="molecule type" value="Genomic_DNA"/>
</dbReference>
<evidence type="ECO:0008006" key="3">
    <source>
        <dbReference type="Google" id="ProtNLM"/>
    </source>
</evidence>
<dbReference type="AlphaFoldDB" id="A0A5R9J0I4"/>
<dbReference type="InterPro" id="IPR009912">
    <property type="entry name" value="DUF1451"/>
</dbReference>
<keyword evidence="2" id="KW-1185">Reference proteome</keyword>
<accession>A0A5R9J0I4</accession>